<dbReference type="InterPro" id="IPR001732">
    <property type="entry name" value="UDP-Glc/GDP-Man_DH_N"/>
</dbReference>
<accession>A0ABW8YHW1</accession>
<evidence type="ECO:0000259" key="4">
    <source>
        <dbReference type="SMART" id="SM00984"/>
    </source>
</evidence>
<dbReference type="PIRSF" id="PIRSF000124">
    <property type="entry name" value="UDPglc_GDPman_dh"/>
    <property type="match status" value="1"/>
</dbReference>
<reference evidence="5 6" key="1">
    <citation type="submission" date="2024-06" db="EMBL/GenBank/DDBJ databases">
        <authorList>
            <person name="Kaempfer P."/>
            <person name="Viver T."/>
        </authorList>
    </citation>
    <scope>NUCLEOTIDE SEQUENCE [LARGE SCALE GENOMIC DNA]</scope>
    <source>
        <strain evidence="5 6">ST-64</strain>
    </source>
</reference>
<dbReference type="InterPro" id="IPR028359">
    <property type="entry name" value="UDP_ManNAc/GlcNAc_DH"/>
</dbReference>
<dbReference type="Proteomes" id="UP001629244">
    <property type="component" value="Unassembled WGS sequence"/>
</dbReference>
<comment type="caution">
    <text evidence="5">The sequence shown here is derived from an EMBL/GenBank/DDBJ whole genome shotgun (WGS) entry which is preliminary data.</text>
</comment>
<dbReference type="RefSeq" id="WP_408076813.1">
    <property type="nucleotide sequence ID" value="NZ_JBELQC010000001.1"/>
</dbReference>
<evidence type="ECO:0000256" key="1">
    <source>
        <dbReference type="ARBA" id="ARBA00023002"/>
    </source>
</evidence>
<proteinExistence type="inferred from homology"/>
<dbReference type="InterPro" id="IPR014027">
    <property type="entry name" value="UDP-Glc/GDP-Man_DH_C"/>
</dbReference>
<comment type="similarity">
    <text evidence="3">Belongs to the UDP-glucose/GDP-mannose dehydrogenase family.</text>
</comment>
<organism evidence="5 6">
    <name type="scientific">Sphingomonas plantiphila</name>
    <dbReference type="NCBI Taxonomy" id="3163295"/>
    <lineage>
        <taxon>Bacteria</taxon>
        <taxon>Pseudomonadati</taxon>
        <taxon>Pseudomonadota</taxon>
        <taxon>Alphaproteobacteria</taxon>
        <taxon>Sphingomonadales</taxon>
        <taxon>Sphingomonadaceae</taxon>
        <taxon>Sphingomonas</taxon>
    </lineage>
</organism>
<protein>
    <submittedName>
        <fullName evidence="5">UDP-N-acetyl-D-mannosamine dehydrogenase</fullName>
        <ecNumber evidence="5">1.1.1.336</ecNumber>
    </submittedName>
</protein>
<feature type="domain" description="UDP-glucose/GDP-mannose dehydrogenase C-terminal" evidence="4">
    <location>
        <begin position="319"/>
        <end position="417"/>
    </location>
</feature>
<dbReference type="Pfam" id="PF03720">
    <property type="entry name" value="UDPG_MGDP_dh_C"/>
    <property type="match status" value="1"/>
</dbReference>
<dbReference type="PIRSF" id="PIRSF500136">
    <property type="entry name" value="UDP_ManNAc_DH"/>
    <property type="match status" value="1"/>
</dbReference>
<dbReference type="Pfam" id="PF03721">
    <property type="entry name" value="UDPG_MGDP_dh_N"/>
    <property type="match status" value="1"/>
</dbReference>
<dbReference type="EC" id="1.1.1.336" evidence="5"/>
<evidence type="ECO:0000256" key="2">
    <source>
        <dbReference type="ARBA" id="ARBA00023027"/>
    </source>
</evidence>
<sequence>MDASSELKVAVLGLGYIGLPTAAVIARTGAQVLGIDVSQHVVDTVNAGKVHIEEIDLDGLVSGVIARGTLRASTQIEPCDVFVIAVPTPFGENHAPNIGYVLQAATTIATVLKAGDTVVLESTSPVGTTEKVAALLSQLRPDLKVPGHSAGTADIAIAYCPERVLPGRILVELIDNDRVIGGVTPRCARKALQFYRRFVRGGCVTTNARAAEMTKLTENAFRDVNIAFANELSIIADGMDIDVWEVIRLANRHPRVNILSPGPGVGGHCIAVDPWFLVAADPANTPLIRTAREVNDGKIDFTVDRVEALLDTLPGGQVACLGLAFKANIDDFRESPALHVVERLAERHGSRIRVVEPYIQELPGSLQGSGAELIDIDTALETCPIMIVLVDHDVFRSVPLAERAEKLVYDARGIWPDQPMRTPSATPVRLAG</sequence>
<evidence type="ECO:0000313" key="6">
    <source>
        <dbReference type="Proteomes" id="UP001629244"/>
    </source>
</evidence>
<dbReference type="EMBL" id="JBELQC010000001">
    <property type="protein sequence ID" value="MFL9839849.1"/>
    <property type="molecule type" value="Genomic_DNA"/>
</dbReference>
<dbReference type="SUPFAM" id="SSF51735">
    <property type="entry name" value="NAD(P)-binding Rossmann-fold domains"/>
    <property type="match status" value="1"/>
</dbReference>
<gene>
    <name evidence="5" type="primary">wecC</name>
    <name evidence="5" type="ORF">ABS767_02635</name>
</gene>
<dbReference type="Gene3D" id="3.40.50.720">
    <property type="entry name" value="NAD(P)-binding Rossmann-like Domain"/>
    <property type="match status" value="2"/>
</dbReference>
<dbReference type="NCBIfam" id="TIGR03026">
    <property type="entry name" value="NDP-sugDHase"/>
    <property type="match status" value="1"/>
</dbReference>
<evidence type="ECO:0000256" key="3">
    <source>
        <dbReference type="PIRNR" id="PIRNR000124"/>
    </source>
</evidence>
<dbReference type="PANTHER" id="PTHR43491:SF1">
    <property type="entry name" value="UDP-N-ACETYL-D-MANNOSAMINE DEHYDROGENASE"/>
    <property type="match status" value="1"/>
</dbReference>
<name>A0ABW8YHW1_9SPHN</name>
<keyword evidence="2" id="KW-0520">NAD</keyword>
<dbReference type="SUPFAM" id="SSF52413">
    <property type="entry name" value="UDP-glucose/GDP-mannose dehydrogenase C-terminal domain"/>
    <property type="match status" value="1"/>
</dbReference>
<dbReference type="PANTHER" id="PTHR43491">
    <property type="entry name" value="UDP-N-ACETYL-D-MANNOSAMINE DEHYDROGENASE"/>
    <property type="match status" value="1"/>
</dbReference>
<dbReference type="Pfam" id="PF00984">
    <property type="entry name" value="UDPG_MGDP_dh"/>
    <property type="match status" value="1"/>
</dbReference>
<dbReference type="SUPFAM" id="SSF48179">
    <property type="entry name" value="6-phosphogluconate dehydrogenase C-terminal domain-like"/>
    <property type="match status" value="1"/>
</dbReference>
<dbReference type="InterPro" id="IPR014026">
    <property type="entry name" value="UDP-Glc/GDP-Man_DH_dimer"/>
</dbReference>
<dbReference type="GO" id="GO:0089714">
    <property type="term" value="F:UDP-N-acetyl-D-mannosamine dehydrogenase activity"/>
    <property type="evidence" value="ECO:0007669"/>
    <property type="project" value="UniProtKB-EC"/>
</dbReference>
<keyword evidence="1 5" id="KW-0560">Oxidoreductase</keyword>
<dbReference type="NCBIfam" id="NF008286">
    <property type="entry name" value="PRK11064.1"/>
    <property type="match status" value="1"/>
</dbReference>
<evidence type="ECO:0000313" key="5">
    <source>
        <dbReference type="EMBL" id="MFL9839849.1"/>
    </source>
</evidence>
<dbReference type="SMART" id="SM00984">
    <property type="entry name" value="UDPG_MGDP_dh_C"/>
    <property type="match status" value="1"/>
</dbReference>
<dbReference type="InterPro" id="IPR017476">
    <property type="entry name" value="UDP-Glc/GDP-Man"/>
</dbReference>
<dbReference type="InterPro" id="IPR036220">
    <property type="entry name" value="UDP-Glc/GDP-Man_DH_C_sf"/>
</dbReference>
<dbReference type="InterPro" id="IPR008927">
    <property type="entry name" value="6-PGluconate_DH-like_C_sf"/>
</dbReference>
<keyword evidence="6" id="KW-1185">Reference proteome</keyword>
<dbReference type="InterPro" id="IPR036291">
    <property type="entry name" value="NAD(P)-bd_dom_sf"/>
</dbReference>